<dbReference type="Pfam" id="PF06041">
    <property type="entry name" value="DUF924"/>
    <property type="match status" value="1"/>
</dbReference>
<evidence type="ECO:0000313" key="1">
    <source>
        <dbReference type="EMBL" id="KAJ6026939.1"/>
    </source>
</evidence>
<dbReference type="InterPro" id="IPR011990">
    <property type="entry name" value="TPR-like_helical_dom_sf"/>
</dbReference>
<accession>A0AAD6N338</accession>
<keyword evidence="2" id="KW-1185">Reference proteome</keyword>
<reference evidence="1" key="1">
    <citation type="journal article" date="2023" name="IMA Fungus">
        <title>Comparative genomic study of the Penicillium genus elucidates a diverse pangenome and 15 lateral gene transfer events.</title>
        <authorList>
            <person name="Petersen C."/>
            <person name="Sorensen T."/>
            <person name="Nielsen M.R."/>
            <person name="Sondergaard T.E."/>
            <person name="Sorensen J.L."/>
            <person name="Fitzpatrick D.A."/>
            <person name="Frisvad J.C."/>
            <person name="Nielsen K.L."/>
        </authorList>
    </citation>
    <scope>NUCLEOTIDE SEQUENCE</scope>
    <source>
        <strain evidence="1">IBT 15450</strain>
    </source>
</reference>
<reference evidence="1" key="2">
    <citation type="submission" date="2023-01" db="EMBL/GenBank/DDBJ databases">
        <authorList>
            <person name="Petersen C."/>
        </authorList>
    </citation>
    <scope>NUCLEOTIDE SEQUENCE</scope>
    <source>
        <strain evidence="1">IBT 15450</strain>
    </source>
</reference>
<sequence>MNRTMTTKAYENVLSFWFGSKSSRDYLKQKSFWYGSPADDTYVRKNLGTSYEAARSGELDSWTRAGEGEGALALILLLDQVPRNIFRDKPQAYATDSKAISVARVAVGEGWDKNMPSIQRRYIYSPFNHSENLEDQELSVKLFTELGDPYHLQFATDYYEQIKRDGRFKRRDQILGR</sequence>
<evidence type="ECO:0000313" key="2">
    <source>
        <dbReference type="Proteomes" id="UP001219568"/>
    </source>
</evidence>
<dbReference type="Gene3D" id="1.25.40.10">
    <property type="entry name" value="Tetratricopeptide repeat domain"/>
    <property type="match status" value="1"/>
</dbReference>
<dbReference type="Proteomes" id="UP001219568">
    <property type="component" value="Unassembled WGS sequence"/>
</dbReference>
<protein>
    <recommendedName>
        <fullName evidence="3">DUF924-domain-containing protein</fullName>
    </recommendedName>
</protein>
<name>A0AAD6N338_PENCN</name>
<dbReference type="Gene3D" id="1.20.58.320">
    <property type="entry name" value="TPR-like"/>
    <property type="match status" value="1"/>
</dbReference>
<gene>
    <name evidence="1" type="ORF">N7460_011756</name>
</gene>
<dbReference type="EMBL" id="JAQJZL010000015">
    <property type="protein sequence ID" value="KAJ6026939.1"/>
    <property type="molecule type" value="Genomic_DNA"/>
</dbReference>
<organism evidence="1 2">
    <name type="scientific">Penicillium canescens</name>
    <dbReference type="NCBI Taxonomy" id="5083"/>
    <lineage>
        <taxon>Eukaryota</taxon>
        <taxon>Fungi</taxon>
        <taxon>Dikarya</taxon>
        <taxon>Ascomycota</taxon>
        <taxon>Pezizomycotina</taxon>
        <taxon>Eurotiomycetes</taxon>
        <taxon>Eurotiomycetidae</taxon>
        <taxon>Eurotiales</taxon>
        <taxon>Aspergillaceae</taxon>
        <taxon>Penicillium</taxon>
    </lineage>
</organism>
<dbReference type="SUPFAM" id="SSF48452">
    <property type="entry name" value="TPR-like"/>
    <property type="match status" value="1"/>
</dbReference>
<evidence type="ECO:0008006" key="3">
    <source>
        <dbReference type="Google" id="ProtNLM"/>
    </source>
</evidence>
<comment type="caution">
    <text evidence="1">The sequence shown here is derived from an EMBL/GenBank/DDBJ whole genome shotgun (WGS) entry which is preliminary data.</text>
</comment>
<proteinExistence type="predicted"/>
<dbReference type="AlphaFoldDB" id="A0AAD6N338"/>
<dbReference type="InterPro" id="IPR010323">
    <property type="entry name" value="DUF924"/>
</dbReference>